<dbReference type="HOGENOM" id="CLU_053568_2_0_1"/>
<dbReference type="OrthoDB" id="271506at2759"/>
<dbReference type="Gene3D" id="1.20.1280.290">
    <property type="match status" value="2"/>
</dbReference>
<keyword evidence="6 9" id="KW-0472">Membrane</keyword>
<dbReference type="Proteomes" id="UP000007267">
    <property type="component" value="Unassembled WGS sequence"/>
</dbReference>
<dbReference type="STRING" id="13735.ENSPSIP00000009245"/>
<dbReference type="GO" id="GO:0016020">
    <property type="term" value="C:membrane"/>
    <property type="evidence" value="ECO:0007669"/>
    <property type="project" value="UniProtKB-SubCell"/>
</dbReference>
<dbReference type="Ensembl" id="ENSPSIT00000009291.1">
    <property type="protein sequence ID" value="ENSPSIP00000009245.1"/>
    <property type="gene ID" value="ENSPSIG00000008302.1"/>
</dbReference>
<evidence type="ECO:0000256" key="4">
    <source>
        <dbReference type="ARBA" id="ARBA00022737"/>
    </source>
</evidence>
<dbReference type="FunFam" id="1.20.1280.290:FF:000006">
    <property type="entry name" value="mannose-P-dolichol utilization defect 1 protein"/>
    <property type="match status" value="1"/>
</dbReference>
<comment type="similarity">
    <text evidence="7 9">Belongs to the MPDU1 (TC 2.A.43.3) family.</text>
</comment>
<keyword evidence="12" id="KW-1185">Reference proteome</keyword>
<dbReference type="InterPro" id="IPR016817">
    <property type="entry name" value="MannP-dilichol_defect-1"/>
</dbReference>
<feature type="transmembrane region" description="Helical" evidence="10">
    <location>
        <begin position="72"/>
        <end position="92"/>
    </location>
</feature>
<evidence type="ECO:0000256" key="10">
    <source>
        <dbReference type="SAM" id="Phobius"/>
    </source>
</evidence>
<evidence type="ECO:0000313" key="11">
    <source>
        <dbReference type="Ensembl" id="ENSPSIP00000009245.1"/>
    </source>
</evidence>
<dbReference type="FunFam" id="1.20.1280.290:FF:000031">
    <property type="entry name" value="Mannose-P-dolichol utilization defect 1"/>
    <property type="match status" value="1"/>
</dbReference>
<evidence type="ECO:0000256" key="2">
    <source>
        <dbReference type="ARBA" id="ARBA00022448"/>
    </source>
</evidence>
<dbReference type="GeneTree" id="ENSGT00940000153916"/>
<evidence type="ECO:0000256" key="5">
    <source>
        <dbReference type="ARBA" id="ARBA00022989"/>
    </source>
</evidence>
<reference evidence="11" key="3">
    <citation type="submission" date="2025-08" db="UniProtKB">
        <authorList>
            <consortium name="Ensembl"/>
        </authorList>
    </citation>
    <scope>IDENTIFICATION</scope>
</reference>
<keyword evidence="3 9" id="KW-0812">Transmembrane</keyword>
<evidence type="ECO:0000256" key="6">
    <source>
        <dbReference type="ARBA" id="ARBA00023136"/>
    </source>
</evidence>
<comment type="function">
    <text evidence="8">Required for normal utilization of mannose-dolichol phosphate (Dol-P-Man) in the synthesis of N-linked and O-linked oligosaccharides and GPI anchors.</text>
</comment>
<feature type="transmembrane region" description="Helical" evidence="10">
    <location>
        <begin position="181"/>
        <end position="200"/>
    </location>
</feature>
<dbReference type="GeneID" id="102460237"/>
<feature type="transmembrane region" description="Helical" evidence="10">
    <location>
        <begin position="98"/>
        <end position="118"/>
    </location>
</feature>
<dbReference type="GO" id="GO:0009312">
    <property type="term" value="P:oligosaccharide biosynthetic process"/>
    <property type="evidence" value="ECO:0007669"/>
    <property type="project" value="Ensembl"/>
</dbReference>
<feature type="transmembrane region" description="Helical" evidence="10">
    <location>
        <begin position="125"/>
        <end position="144"/>
    </location>
</feature>
<dbReference type="PANTHER" id="PTHR12226:SF2">
    <property type="entry name" value="MANNOSE-P-DOLICHOL UTILIZATION DEFECT 1 PROTEIN"/>
    <property type="match status" value="1"/>
</dbReference>
<evidence type="ECO:0000256" key="8">
    <source>
        <dbReference type="ARBA" id="ARBA00054724"/>
    </source>
</evidence>
<dbReference type="PANTHER" id="PTHR12226">
    <property type="entry name" value="MANNOSE-P-DOLICHOL UTILIZATION DEFECT 1 LEC35 -RELATED"/>
    <property type="match status" value="1"/>
</dbReference>
<sequence length="246" mass="26539">MAAEALLRGLLVPHLLPERCYDELLLRFNLLHVPCLKILISKCLGIAIVAGSLMVKLPQVFKILKAKSAEGLSFNSILLELLAITGTMVYSVANSFPFSAWGEALFLMLQTVAIGFLAQHFGGRTAQGISFLVLYFALLALLLSPLVPQAVVTLLQATNMPAIIISRVLQAATNYHNGHTGQLSAITIFLLFAGSLARIFTSVQETGDPLMAVTYVVSSVCNGVIAGQLLYYWDMSAGVEARKKQA</sequence>
<comment type="subcellular location">
    <subcellularLocation>
        <location evidence="1 9">Membrane</location>
        <topology evidence="1 9">Multi-pass membrane protein</topology>
    </subcellularLocation>
</comment>
<dbReference type="CTD" id="9526"/>
<reference evidence="11" key="4">
    <citation type="submission" date="2025-09" db="UniProtKB">
        <authorList>
            <consortium name="Ensembl"/>
        </authorList>
    </citation>
    <scope>IDENTIFICATION</scope>
</reference>
<reference evidence="12" key="2">
    <citation type="journal article" date="2013" name="Nat. Genet.">
        <title>The draft genomes of soft-shell turtle and green sea turtle yield insights into the development and evolution of the turtle-specific body plan.</title>
        <authorList>
            <person name="Wang Z."/>
            <person name="Pascual-Anaya J."/>
            <person name="Zadissa A."/>
            <person name="Li W."/>
            <person name="Niimura Y."/>
            <person name="Huang Z."/>
            <person name="Li C."/>
            <person name="White S."/>
            <person name="Xiong Z."/>
            <person name="Fang D."/>
            <person name="Wang B."/>
            <person name="Ming Y."/>
            <person name="Chen Y."/>
            <person name="Zheng Y."/>
            <person name="Kuraku S."/>
            <person name="Pignatelli M."/>
            <person name="Herrero J."/>
            <person name="Beal K."/>
            <person name="Nozawa M."/>
            <person name="Li Q."/>
            <person name="Wang J."/>
            <person name="Zhang H."/>
            <person name="Yu L."/>
            <person name="Shigenobu S."/>
            <person name="Wang J."/>
            <person name="Liu J."/>
            <person name="Flicek P."/>
            <person name="Searle S."/>
            <person name="Wang J."/>
            <person name="Kuratani S."/>
            <person name="Yin Y."/>
            <person name="Aken B."/>
            <person name="Zhang G."/>
            <person name="Irie N."/>
        </authorList>
    </citation>
    <scope>NUCLEOTIDE SEQUENCE [LARGE SCALE GENOMIC DNA]</scope>
    <source>
        <strain evidence="12">Daiwa-1</strain>
    </source>
</reference>
<keyword evidence="4" id="KW-0677">Repeat</keyword>
<reference evidence="12" key="1">
    <citation type="submission" date="2011-10" db="EMBL/GenBank/DDBJ databases">
        <authorList>
            <consortium name="Soft-shell Turtle Genome Consortium"/>
        </authorList>
    </citation>
    <scope>NUCLEOTIDE SEQUENCE [LARGE SCALE GENOMIC DNA]</scope>
    <source>
        <strain evidence="12">Daiwa-1</strain>
    </source>
</reference>
<dbReference type="SMART" id="SM00679">
    <property type="entry name" value="CTNS"/>
    <property type="match status" value="2"/>
</dbReference>
<organism evidence="11 12">
    <name type="scientific">Pelodiscus sinensis</name>
    <name type="common">Chinese softshell turtle</name>
    <name type="synonym">Trionyx sinensis</name>
    <dbReference type="NCBI Taxonomy" id="13735"/>
    <lineage>
        <taxon>Eukaryota</taxon>
        <taxon>Metazoa</taxon>
        <taxon>Chordata</taxon>
        <taxon>Craniata</taxon>
        <taxon>Vertebrata</taxon>
        <taxon>Euteleostomi</taxon>
        <taxon>Archelosauria</taxon>
        <taxon>Testudinata</taxon>
        <taxon>Testudines</taxon>
        <taxon>Cryptodira</taxon>
        <taxon>Trionychia</taxon>
        <taxon>Trionychidae</taxon>
        <taxon>Pelodiscus</taxon>
    </lineage>
</organism>
<feature type="transmembrane region" description="Helical" evidence="10">
    <location>
        <begin position="31"/>
        <end position="51"/>
    </location>
</feature>
<dbReference type="KEGG" id="pss:102460237"/>
<dbReference type="PIRSF" id="PIRSF023381">
    <property type="entry name" value="MannP-dilichol_defect-1p"/>
    <property type="match status" value="1"/>
</dbReference>
<dbReference type="EMBL" id="AGCU01013009">
    <property type="status" value="NOT_ANNOTATED_CDS"/>
    <property type="molecule type" value="Genomic_DNA"/>
</dbReference>
<dbReference type="InterPro" id="IPR006603">
    <property type="entry name" value="PQ-loop_rpt"/>
</dbReference>
<feature type="transmembrane region" description="Helical" evidence="10">
    <location>
        <begin position="212"/>
        <end position="233"/>
    </location>
</feature>
<keyword evidence="5 9" id="KW-1133">Transmembrane helix</keyword>
<evidence type="ECO:0000256" key="9">
    <source>
        <dbReference type="PIRNR" id="PIRNR023381"/>
    </source>
</evidence>
<evidence type="ECO:0000256" key="1">
    <source>
        <dbReference type="ARBA" id="ARBA00004141"/>
    </source>
</evidence>
<dbReference type="Pfam" id="PF04193">
    <property type="entry name" value="PQ-loop"/>
    <property type="match status" value="2"/>
</dbReference>
<evidence type="ECO:0000256" key="7">
    <source>
        <dbReference type="ARBA" id="ARBA00038475"/>
    </source>
</evidence>
<protein>
    <recommendedName>
        <fullName evidence="9">Mannose-P-dolichol utilization defect 1 protein homolog</fullName>
    </recommendedName>
</protein>
<dbReference type="OMA" id="LQVLYYW"/>
<accession>K7FMI5</accession>
<evidence type="ECO:0000313" key="12">
    <source>
        <dbReference type="Proteomes" id="UP000007267"/>
    </source>
</evidence>
<keyword evidence="2" id="KW-0813">Transport</keyword>
<dbReference type="AlphaFoldDB" id="K7FMI5"/>
<dbReference type="eggNOG" id="KOG3211">
    <property type="taxonomic scope" value="Eukaryota"/>
</dbReference>
<name>K7FMI5_PELSI</name>
<proteinExistence type="inferred from homology"/>
<evidence type="ECO:0000256" key="3">
    <source>
        <dbReference type="ARBA" id="ARBA00022692"/>
    </source>
</evidence>
<dbReference type="RefSeq" id="XP_006112159.1">
    <property type="nucleotide sequence ID" value="XM_006112097.4"/>
</dbReference>
<gene>
    <name evidence="11" type="primary">MPDU1</name>
</gene>